<reference evidence="1" key="2">
    <citation type="journal article" date="2015" name="Data Brief">
        <title>Shoot transcriptome of the giant reed, Arundo donax.</title>
        <authorList>
            <person name="Barrero R.A."/>
            <person name="Guerrero F.D."/>
            <person name="Moolhuijzen P."/>
            <person name="Goolsby J.A."/>
            <person name="Tidwell J."/>
            <person name="Bellgard S.E."/>
            <person name="Bellgard M.I."/>
        </authorList>
    </citation>
    <scope>NUCLEOTIDE SEQUENCE</scope>
    <source>
        <tissue evidence="1">Shoot tissue taken approximately 20 cm above the soil surface</tissue>
    </source>
</reference>
<organism evidence="1">
    <name type="scientific">Arundo donax</name>
    <name type="common">Giant reed</name>
    <name type="synonym">Donax arundinaceus</name>
    <dbReference type="NCBI Taxonomy" id="35708"/>
    <lineage>
        <taxon>Eukaryota</taxon>
        <taxon>Viridiplantae</taxon>
        <taxon>Streptophyta</taxon>
        <taxon>Embryophyta</taxon>
        <taxon>Tracheophyta</taxon>
        <taxon>Spermatophyta</taxon>
        <taxon>Magnoliopsida</taxon>
        <taxon>Liliopsida</taxon>
        <taxon>Poales</taxon>
        <taxon>Poaceae</taxon>
        <taxon>PACMAD clade</taxon>
        <taxon>Arundinoideae</taxon>
        <taxon>Arundineae</taxon>
        <taxon>Arundo</taxon>
    </lineage>
</organism>
<dbReference type="EMBL" id="GBRH01179574">
    <property type="protein sequence ID" value="JAE18322.1"/>
    <property type="molecule type" value="Transcribed_RNA"/>
</dbReference>
<protein>
    <submittedName>
        <fullName evidence="1">Uncharacterized protein</fullName>
    </submittedName>
</protein>
<evidence type="ECO:0000313" key="1">
    <source>
        <dbReference type="EMBL" id="JAE18322.1"/>
    </source>
</evidence>
<proteinExistence type="predicted"/>
<reference evidence="1" key="1">
    <citation type="submission" date="2014-09" db="EMBL/GenBank/DDBJ databases">
        <authorList>
            <person name="Magalhaes I.L.F."/>
            <person name="Oliveira U."/>
            <person name="Santos F.R."/>
            <person name="Vidigal T.H.D.A."/>
            <person name="Brescovit A.D."/>
            <person name="Santos A.J."/>
        </authorList>
    </citation>
    <scope>NUCLEOTIDE SEQUENCE</scope>
    <source>
        <tissue evidence="1">Shoot tissue taken approximately 20 cm above the soil surface</tissue>
    </source>
</reference>
<dbReference type="AlphaFoldDB" id="A0A0A9G1D4"/>
<sequence>MGWDRAEPRRAGPDWIVIYREVGEELLQRGRAEAEGKDGR</sequence>
<name>A0A0A9G1D4_ARUDO</name>
<accession>A0A0A9G1D4</accession>
<dbReference type="EMBL" id="GBRH01174220">
    <property type="protein sequence ID" value="JAE23676.1"/>
    <property type="molecule type" value="Transcribed_RNA"/>
</dbReference>